<organism evidence="1 2">
    <name type="scientific">Salicibibacter cibarius</name>
    <dbReference type="NCBI Taxonomy" id="2743000"/>
    <lineage>
        <taxon>Bacteria</taxon>
        <taxon>Bacillati</taxon>
        <taxon>Bacillota</taxon>
        <taxon>Bacilli</taxon>
        <taxon>Bacillales</taxon>
        <taxon>Bacillaceae</taxon>
        <taxon>Salicibibacter</taxon>
    </lineage>
</organism>
<dbReference type="EMBL" id="CP054705">
    <property type="protein sequence ID" value="QQK77928.1"/>
    <property type="molecule type" value="Genomic_DNA"/>
</dbReference>
<sequence length="64" mass="7678">MDKNALILDVLEDMDPRIRRGLKATSPQEREDLRQDISARLIKVTHEMETISFWTFKERFDENQ</sequence>
<evidence type="ECO:0000313" key="1">
    <source>
        <dbReference type="EMBL" id="QQK77928.1"/>
    </source>
</evidence>
<dbReference type="AlphaFoldDB" id="A0A7T7CDE9"/>
<dbReference type="RefSeq" id="WP_200125736.1">
    <property type="nucleotide sequence ID" value="NZ_CP054705.1"/>
</dbReference>
<keyword evidence="2" id="KW-1185">Reference proteome</keyword>
<name>A0A7T7CDE9_9BACI</name>
<proteinExistence type="predicted"/>
<reference evidence="1 2" key="1">
    <citation type="submission" date="2020-06" db="EMBL/GenBank/DDBJ databases">
        <title>Genomic analysis of Salicibibacter sp. NKC5-3.</title>
        <authorList>
            <person name="Oh Y.J."/>
        </authorList>
    </citation>
    <scope>NUCLEOTIDE SEQUENCE [LARGE SCALE GENOMIC DNA]</scope>
    <source>
        <strain evidence="1 2">NKC5-3</strain>
    </source>
</reference>
<evidence type="ECO:0000313" key="2">
    <source>
        <dbReference type="Proteomes" id="UP000595823"/>
    </source>
</evidence>
<accession>A0A7T7CDE9</accession>
<gene>
    <name evidence="1" type="ORF">HUG15_21665</name>
</gene>
<dbReference type="KEGG" id="scia:HUG15_21665"/>
<dbReference type="Proteomes" id="UP000595823">
    <property type="component" value="Chromosome"/>
</dbReference>
<protein>
    <submittedName>
        <fullName evidence="1">Uncharacterized protein</fullName>
    </submittedName>
</protein>